<dbReference type="SUPFAM" id="SSF55729">
    <property type="entry name" value="Acyl-CoA N-acyltransferases (Nat)"/>
    <property type="match status" value="1"/>
</dbReference>
<dbReference type="EMBL" id="JAHFXF010000409">
    <property type="protein sequence ID" value="KAG9688318.1"/>
    <property type="molecule type" value="Genomic_DNA"/>
</dbReference>
<organism evidence="4 5">
    <name type="scientific">Aureobasidium melanogenum</name>
    <name type="common">Aureobasidium pullulans var. melanogenum</name>
    <dbReference type="NCBI Taxonomy" id="46634"/>
    <lineage>
        <taxon>Eukaryota</taxon>
        <taxon>Fungi</taxon>
        <taxon>Dikarya</taxon>
        <taxon>Ascomycota</taxon>
        <taxon>Pezizomycotina</taxon>
        <taxon>Dothideomycetes</taxon>
        <taxon>Dothideomycetidae</taxon>
        <taxon>Dothideales</taxon>
        <taxon>Saccotheciaceae</taxon>
        <taxon>Aureobasidium</taxon>
    </lineage>
</organism>
<evidence type="ECO:0000313" key="4">
    <source>
        <dbReference type="EMBL" id="KAG9688318.1"/>
    </source>
</evidence>
<sequence>MAPAVIKDEATSTAKRKAESPDDSIADSKRFKSSTSPTPTLANDTGDAIQSTAPRIVPFPEKPAVIEERNGEIEFRAVNNDGDHESYIILTGLKCIFQKQLPKMPKDYIARLVYDRTHLSMAIVKKPLEVVGGITYRPFKGRQFAEIVFCAISSDQQVKGYGAHLMSHLKD</sequence>
<evidence type="ECO:0000259" key="3">
    <source>
        <dbReference type="PROSITE" id="PS51186"/>
    </source>
</evidence>
<dbReference type="InterPro" id="IPR000182">
    <property type="entry name" value="GNAT_dom"/>
</dbReference>
<reference evidence="4" key="1">
    <citation type="journal article" date="2021" name="J Fungi (Basel)">
        <title>Virulence traits and population genomics of the black yeast Aureobasidium melanogenum.</title>
        <authorList>
            <person name="Cernosa A."/>
            <person name="Sun X."/>
            <person name="Gostincar C."/>
            <person name="Fang C."/>
            <person name="Gunde-Cimerman N."/>
            <person name="Song Z."/>
        </authorList>
    </citation>
    <scope>NUCLEOTIDE SEQUENCE</scope>
    <source>
        <strain evidence="4">EXF-9911</strain>
    </source>
</reference>
<evidence type="ECO:0000313" key="5">
    <source>
        <dbReference type="Proteomes" id="UP000779574"/>
    </source>
</evidence>
<dbReference type="GO" id="GO:0045944">
    <property type="term" value="P:positive regulation of transcription by RNA polymerase II"/>
    <property type="evidence" value="ECO:0007669"/>
    <property type="project" value="TreeGrafter"/>
</dbReference>
<dbReference type="Gene3D" id="3.40.630.30">
    <property type="match status" value="1"/>
</dbReference>
<evidence type="ECO:0000256" key="1">
    <source>
        <dbReference type="ARBA" id="ARBA00023242"/>
    </source>
</evidence>
<dbReference type="PANTHER" id="PTHR45750:SF3">
    <property type="entry name" value="HISTONE ACETYLTRANSFERASE"/>
    <property type="match status" value="1"/>
</dbReference>
<protein>
    <submittedName>
        <fullName evidence="4">Histone acetyltransferase</fullName>
    </submittedName>
</protein>
<feature type="non-terminal residue" evidence="4">
    <location>
        <position position="171"/>
    </location>
</feature>
<comment type="caution">
    <text evidence="4">The sequence shown here is derived from an EMBL/GenBank/DDBJ whole genome shotgun (WGS) entry which is preliminary data.</text>
</comment>
<gene>
    <name evidence="4" type="ORF">KCU76_g9690</name>
</gene>
<feature type="region of interest" description="Disordered" evidence="2">
    <location>
        <begin position="1"/>
        <end position="47"/>
    </location>
</feature>
<feature type="compositionally biased region" description="Polar residues" evidence="2">
    <location>
        <begin position="33"/>
        <end position="47"/>
    </location>
</feature>
<dbReference type="InterPro" id="IPR037800">
    <property type="entry name" value="GCN5"/>
</dbReference>
<dbReference type="Proteomes" id="UP000779574">
    <property type="component" value="Unassembled WGS sequence"/>
</dbReference>
<proteinExistence type="predicted"/>
<name>A0A9P8EEH6_AURME</name>
<dbReference type="GO" id="GO:0000123">
    <property type="term" value="C:histone acetyltransferase complex"/>
    <property type="evidence" value="ECO:0007669"/>
    <property type="project" value="TreeGrafter"/>
</dbReference>
<keyword evidence="1" id="KW-0539">Nucleus</keyword>
<accession>A0A9P8EEH6</accession>
<dbReference type="PROSITE" id="PS51186">
    <property type="entry name" value="GNAT"/>
    <property type="match status" value="1"/>
</dbReference>
<dbReference type="PANTHER" id="PTHR45750">
    <property type="entry name" value="GH11602P"/>
    <property type="match status" value="1"/>
</dbReference>
<dbReference type="CDD" id="cd04301">
    <property type="entry name" value="NAT_SF"/>
    <property type="match status" value="1"/>
</dbReference>
<dbReference type="GO" id="GO:0010484">
    <property type="term" value="F:histone H3 acetyltransferase activity"/>
    <property type="evidence" value="ECO:0007669"/>
    <property type="project" value="TreeGrafter"/>
</dbReference>
<dbReference type="AlphaFoldDB" id="A0A9P8EEH6"/>
<feature type="domain" description="N-acetyltransferase" evidence="3">
    <location>
        <begin position="73"/>
        <end position="171"/>
    </location>
</feature>
<reference evidence="4" key="2">
    <citation type="submission" date="2021-08" db="EMBL/GenBank/DDBJ databases">
        <authorList>
            <person name="Gostincar C."/>
            <person name="Sun X."/>
            <person name="Song Z."/>
            <person name="Gunde-Cimerman N."/>
        </authorList>
    </citation>
    <scope>NUCLEOTIDE SEQUENCE</scope>
    <source>
        <strain evidence="4">EXF-9911</strain>
    </source>
</reference>
<dbReference type="OrthoDB" id="1937912at2759"/>
<feature type="compositionally biased region" description="Basic and acidic residues" evidence="2">
    <location>
        <begin position="1"/>
        <end position="30"/>
    </location>
</feature>
<dbReference type="Pfam" id="PF00583">
    <property type="entry name" value="Acetyltransf_1"/>
    <property type="match status" value="1"/>
</dbReference>
<dbReference type="InterPro" id="IPR016181">
    <property type="entry name" value="Acyl_CoA_acyltransferase"/>
</dbReference>
<evidence type="ECO:0000256" key="2">
    <source>
        <dbReference type="SAM" id="MobiDB-lite"/>
    </source>
</evidence>